<dbReference type="Gene3D" id="3.40.47.10">
    <property type="match status" value="1"/>
</dbReference>
<keyword evidence="2" id="KW-0597">Phosphoprotein</keyword>
<evidence type="ECO:0000313" key="10">
    <source>
        <dbReference type="Proteomes" id="UP001501585"/>
    </source>
</evidence>
<dbReference type="SMART" id="SM00826">
    <property type="entry name" value="PKS_DH"/>
    <property type="match status" value="1"/>
</dbReference>
<dbReference type="SUPFAM" id="SSF51735">
    <property type="entry name" value="NAD(P)-binding Rossmann-fold domains"/>
    <property type="match status" value="2"/>
</dbReference>
<dbReference type="InterPro" id="IPR016039">
    <property type="entry name" value="Thiolase-like"/>
</dbReference>
<organism evidence="9 10">
    <name type="scientific">Nocardiopsis rhodophaea</name>
    <dbReference type="NCBI Taxonomy" id="280238"/>
    <lineage>
        <taxon>Bacteria</taxon>
        <taxon>Bacillati</taxon>
        <taxon>Actinomycetota</taxon>
        <taxon>Actinomycetes</taxon>
        <taxon>Streptosporangiales</taxon>
        <taxon>Nocardiopsidaceae</taxon>
        <taxon>Nocardiopsis</taxon>
    </lineage>
</organism>
<dbReference type="Pfam" id="PF16197">
    <property type="entry name" value="KAsynt_C_assoc"/>
    <property type="match status" value="1"/>
</dbReference>
<dbReference type="Gene3D" id="3.30.70.3290">
    <property type="match status" value="1"/>
</dbReference>
<name>A0ABN2S5Q5_9ACTN</name>
<dbReference type="Pfam" id="PF00550">
    <property type="entry name" value="PP-binding"/>
    <property type="match status" value="1"/>
</dbReference>
<dbReference type="InterPro" id="IPR014043">
    <property type="entry name" value="Acyl_transferase_dom"/>
</dbReference>
<protein>
    <submittedName>
        <fullName evidence="9">Phthiocerol type I polyketide synthase PpsA</fullName>
    </submittedName>
</protein>
<dbReference type="InterPro" id="IPR020807">
    <property type="entry name" value="PKS_DH"/>
</dbReference>
<dbReference type="SUPFAM" id="SSF55048">
    <property type="entry name" value="Probable ACP-binding domain of malonyl-CoA ACP transacylase"/>
    <property type="match status" value="1"/>
</dbReference>
<evidence type="ECO:0000259" key="6">
    <source>
        <dbReference type="PROSITE" id="PS50075"/>
    </source>
</evidence>
<dbReference type="InterPro" id="IPR020841">
    <property type="entry name" value="PKS_Beta-ketoAc_synthase_dom"/>
</dbReference>
<sequence>MVSPADSITAAEPIAITGMGCRLPGDVNSPDDLWQLLVQGHDGVGDVPQERWRAYTESTPGLLRSTTRGGFIENAAAFDAAFFGITPREAEQMDPQQRILLEVAWEAVENAGVPPLSLAESDTGVFIGVGSDDYGRQMLEDLPRIEAWSGIGASMCATANRISYHLDLRGPSMAVDTACSSSLVALHLACQALRAGETRTALAGGVNIMAGPGLTMVLDAAGATSPDGSSKSFDASADGYGRGEGAGVVVLKRLSDARRDGDPVLAVVRGSAVSQDGRTNGIMAPNGEAQAAVATRALRAAAIDPRTVDYVEAHGTGTRAGDPIEAKALSSVYGTGRPADDPCLIGSVKPNIGHLEAGAGVAGVIKTVLALSHGELPPTIRHHSPTPAVDWASSGLRVVAERRPWPERDRPRRAGVSSFGYGGTVAHIVLEQAPDGDVPRTAPSRPRIFPLSGGTAEAVRGYAIRLAQRVRAEPGVDLADVAHTLAVHRDHAAVRASVVAETTEELLTGLDRLGSDHESYQAPAAVAAPPHDSVWVFSGHGSQWPGMGRDLLAAEQAFAEVIDDIDPVFTEEVGFSPREVIGSGELGGPDRIQPMIFAIQVGLAAVLRSRGLRPAAVIGHSVGEIAAAVTARVLHLRDGARLVCRRSALLSRVAGAGAMAMVSLPFDEVAERLADRSDLTAAISASPRSTVIAGTPEAVEEVGQAWAAEGVRVRKIASDVAFHSSQMDPLCPELAAAVSDLGPAEPVVPVYSTALEDPRTGAARDGAYWAANLRNPVRFASAVAAAVEDGHRSFIELSPHPVVAHSIEETIAETKAVAHFVTGTLRRDRPEIAELLGAVAAAYAQGVAVDWAGAAEEGATFTPVPTTVWQHRDHWRVVPPAAAMAQRHDPGSHTLLGARTVLADGAATRVWQTHLDFDTRPYPGEHPIMGTEVLPAAVLFTTFLAALEGTALCDVELRTPVTVTGTREVQVIREEDTARLASRRLNGEDELPTQHSFARLGPDSPAPDGPVDVAASLARCDTVLPPETAVQRLELIGVAAIGFPWEVKELRTGAGELLARVLADEEPEADSWGTLFDAVLSIAPLLFPGDAVLRMPSRVGALHLHGPAPTDALILVRPSADTAAPTTVDVQISDTDGNVVAVITDLRFSEVDGPVDGSGTLVHRIEWEELPAASSTPVSRVVLVDGGHPLAAPVAAAAAAAGVACTAVPAPESLADLREELDGAAVLILPPAGIPGDTGDLAATAAWRVAHTVRLLADSARLGTRVWALTSRGADGGALEQSPVWGMSAVLGSEHPDLWGGVVDLDPARSEKAAALLPAVLGGRSAEPVVRLDGMAARGMRLRPVAATAAHPVLTCTPGGTYLITGGLGELGLEIADWLAGRGATRIVLAGRTALPPRSCWDELSAPADRRRIDAIRALEERGVVVKTVQLDITDRERTAEVLSPDVLGMPPIRGVVHAAGVLDNRTLTELDEDSLRRVMRPKVEGALVLDELFPPGELEFCCYFSSVGLMLGLTGQTSYASANAFLDALARSRRSGGQTETVSLGWTSWRGMGMAASTAVEQELAGLGAGDITVAEAFRSWDVAVRSGEPHVAVVRVVDAVPDGPAVLRGLATDQAAEPDQDEDGLLGLTGEALVSAVTAQVAEETARESGDEAATLDVHRPFTEQGLDSVMTMAIRRRLQKRFGLRLPAAVLWDYPTIASVSSHLAERLTETAEHRDV</sequence>
<evidence type="ECO:0000256" key="1">
    <source>
        <dbReference type="ARBA" id="ARBA00022450"/>
    </source>
</evidence>
<dbReference type="SUPFAM" id="SSF47336">
    <property type="entry name" value="ACP-like"/>
    <property type="match status" value="1"/>
</dbReference>
<evidence type="ECO:0000259" key="8">
    <source>
        <dbReference type="PROSITE" id="PS52019"/>
    </source>
</evidence>
<dbReference type="SMART" id="SM00827">
    <property type="entry name" value="PKS_AT"/>
    <property type="match status" value="1"/>
</dbReference>
<dbReference type="Pfam" id="PF00698">
    <property type="entry name" value="Acyl_transf_1"/>
    <property type="match status" value="1"/>
</dbReference>
<feature type="region of interest" description="Disordered" evidence="5">
    <location>
        <begin position="984"/>
        <end position="1005"/>
    </location>
</feature>
<keyword evidence="3" id="KW-0808">Transferase</keyword>
<dbReference type="SMART" id="SM01294">
    <property type="entry name" value="PKS_PP_betabranch"/>
    <property type="match status" value="1"/>
</dbReference>
<proteinExistence type="predicted"/>
<evidence type="ECO:0000256" key="4">
    <source>
        <dbReference type="PROSITE-ProRule" id="PRU01363"/>
    </source>
</evidence>
<dbReference type="PANTHER" id="PTHR43775">
    <property type="entry name" value="FATTY ACID SYNTHASE"/>
    <property type="match status" value="1"/>
</dbReference>
<dbReference type="SMART" id="SM00825">
    <property type="entry name" value="PKS_KS"/>
    <property type="match status" value="1"/>
</dbReference>
<feature type="region of interest" description="N-terminal hotdog fold" evidence="4">
    <location>
        <begin position="893"/>
        <end position="1007"/>
    </location>
</feature>
<dbReference type="Gene3D" id="3.40.50.720">
    <property type="entry name" value="NAD(P)-binding Rossmann-like Domain"/>
    <property type="match status" value="1"/>
</dbReference>
<dbReference type="PANTHER" id="PTHR43775:SF37">
    <property type="entry name" value="SI:DKEY-61P9.11"/>
    <property type="match status" value="1"/>
</dbReference>
<dbReference type="InterPro" id="IPR036736">
    <property type="entry name" value="ACP-like_sf"/>
</dbReference>
<feature type="active site" description="Proton donor; for dehydratase activity" evidence="4">
    <location>
        <position position="1077"/>
    </location>
</feature>
<accession>A0ABN2S5Q5</accession>
<dbReference type="SUPFAM" id="SSF53901">
    <property type="entry name" value="Thiolase-like"/>
    <property type="match status" value="1"/>
</dbReference>
<dbReference type="InterPro" id="IPR014031">
    <property type="entry name" value="Ketoacyl_synth_C"/>
</dbReference>
<dbReference type="InterPro" id="IPR057326">
    <property type="entry name" value="KR_dom"/>
</dbReference>
<feature type="region of interest" description="C-terminal hotdog fold" evidence="4">
    <location>
        <begin position="1021"/>
        <end position="1157"/>
    </location>
</feature>
<dbReference type="InterPro" id="IPR001227">
    <property type="entry name" value="Ac_transferase_dom_sf"/>
</dbReference>
<dbReference type="InterPro" id="IPR018201">
    <property type="entry name" value="Ketoacyl_synth_AS"/>
</dbReference>
<gene>
    <name evidence="9" type="primary">ppsA_1</name>
    <name evidence="9" type="ORF">GCM10009799_02380</name>
</gene>
<dbReference type="Gene3D" id="3.10.129.110">
    <property type="entry name" value="Polyketide synthase dehydratase"/>
    <property type="match status" value="1"/>
</dbReference>
<feature type="domain" description="PKS/mFAS DH" evidence="8">
    <location>
        <begin position="893"/>
        <end position="1157"/>
    </location>
</feature>
<dbReference type="EMBL" id="BAAAPC010000001">
    <property type="protein sequence ID" value="GAA1980822.1"/>
    <property type="molecule type" value="Genomic_DNA"/>
</dbReference>
<dbReference type="Pfam" id="PF08659">
    <property type="entry name" value="KR"/>
    <property type="match status" value="1"/>
</dbReference>
<dbReference type="Pfam" id="PF21089">
    <property type="entry name" value="PKS_DH_N"/>
    <property type="match status" value="1"/>
</dbReference>
<dbReference type="InterPro" id="IPR049900">
    <property type="entry name" value="PKS_mFAS_DH"/>
</dbReference>
<dbReference type="Pfam" id="PF00109">
    <property type="entry name" value="ketoacyl-synt"/>
    <property type="match status" value="1"/>
</dbReference>
<dbReference type="PROSITE" id="PS52019">
    <property type="entry name" value="PKS_MFAS_DH"/>
    <property type="match status" value="1"/>
</dbReference>
<evidence type="ECO:0000313" key="9">
    <source>
        <dbReference type="EMBL" id="GAA1980822.1"/>
    </source>
</evidence>
<dbReference type="SUPFAM" id="SSF52151">
    <property type="entry name" value="FabD/lysophospholipase-like"/>
    <property type="match status" value="1"/>
</dbReference>
<dbReference type="CDD" id="cd00833">
    <property type="entry name" value="PKS"/>
    <property type="match status" value="1"/>
</dbReference>
<dbReference type="Proteomes" id="UP001501585">
    <property type="component" value="Unassembled WGS sequence"/>
</dbReference>
<dbReference type="SMART" id="SM00823">
    <property type="entry name" value="PKS_PP"/>
    <property type="match status" value="1"/>
</dbReference>
<dbReference type="SMART" id="SM00822">
    <property type="entry name" value="PKS_KR"/>
    <property type="match status" value="1"/>
</dbReference>
<keyword evidence="10" id="KW-1185">Reference proteome</keyword>
<dbReference type="Gene3D" id="3.40.366.10">
    <property type="entry name" value="Malonyl-Coenzyme A Acyl Carrier Protein, domain 2"/>
    <property type="match status" value="1"/>
</dbReference>
<dbReference type="PROSITE" id="PS00606">
    <property type="entry name" value="KS3_1"/>
    <property type="match status" value="1"/>
</dbReference>
<dbReference type="InterPro" id="IPR042104">
    <property type="entry name" value="PKS_dehydratase_sf"/>
</dbReference>
<dbReference type="InterPro" id="IPR013968">
    <property type="entry name" value="PKS_KR"/>
</dbReference>
<dbReference type="RefSeq" id="WP_344159543.1">
    <property type="nucleotide sequence ID" value="NZ_BAAAPC010000001.1"/>
</dbReference>
<dbReference type="InterPro" id="IPR049552">
    <property type="entry name" value="PKS_DH_N"/>
</dbReference>
<dbReference type="InterPro" id="IPR032821">
    <property type="entry name" value="PKS_assoc"/>
</dbReference>
<dbReference type="InterPro" id="IPR036291">
    <property type="entry name" value="NAD(P)-bd_dom_sf"/>
</dbReference>
<comment type="caution">
    <text evidence="9">The sequence shown here is derived from an EMBL/GenBank/DDBJ whole genome shotgun (WGS) entry which is preliminary data.</text>
</comment>
<dbReference type="InterPro" id="IPR016035">
    <property type="entry name" value="Acyl_Trfase/lysoPLipase"/>
</dbReference>
<evidence type="ECO:0000256" key="3">
    <source>
        <dbReference type="ARBA" id="ARBA00022679"/>
    </source>
</evidence>
<dbReference type="PROSITE" id="PS52004">
    <property type="entry name" value="KS3_2"/>
    <property type="match status" value="1"/>
</dbReference>
<dbReference type="InterPro" id="IPR009081">
    <property type="entry name" value="PP-bd_ACP"/>
</dbReference>
<dbReference type="PROSITE" id="PS50075">
    <property type="entry name" value="CARRIER"/>
    <property type="match status" value="1"/>
</dbReference>
<feature type="domain" description="Carrier" evidence="6">
    <location>
        <begin position="1634"/>
        <end position="1711"/>
    </location>
</feature>
<feature type="active site" description="Proton acceptor; for dehydratase activity" evidence="4">
    <location>
        <position position="926"/>
    </location>
</feature>
<feature type="domain" description="Ketosynthase family 3 (KS3)" evidence="7">
    <location>
        <begin position="11"/>
        <end position="432"/>
    </location>
</feature>
<dbReference type="InterPro" id="IPR016036">
    <property type="entry name" value="Malonyl_transacylase_ACP-bd"/>
</dbReference>
<evidence type="ECO:0000259" key="7">
    <source>
        <dbReference type="PROSITE" id="PS52004"/>
    </source>
</evidence>
<dbReference type="Gene3D" id="1.10.1200.10">
    <property type="entry name" value="ACP-like"/>
    <property type="match status" value="1"/>
</dbReference>
<dbReference type="InterPro" id="IPR050091">
    <property type="entry name" value="PKS_NRPS_Biosynth_Enz"/>
</dbReference>
<dbReference type="InterPro" id="IPR020806">
    <property type="entry name" value="PKS_PP-bd"/>
</dbReference>
<dbReference type="Pfam" id="PF02801">
    <property type="entry name" value="Ketoacyl-synt_C"/>
    <property type="match status" value="1"/>
</dbReference>
<evidence type="ECO:0000256" key="2">
    <source>
        <dbReference type="ARBA" id="ARBA00022553"/>
    </source>
</evidence>
<keyword evidence="1" id="KW-0596">Phosphopantetheine</keyword>
<evidence type="ECO:0000256" key="5">
    <source>
        <dbReference type="SAM" id="MobiDB-lite"/>
    </source>
</evidence>
<reference evidence="9 10" key="1">
    <citation type="journal article" date="2019" name="Int. J. Syst. Evol. Microbiol.">
        <title>The Global Catalogue of Microorganisms (GCM) 10K type strain sequencing project: providing services to taxonomists for standard genome sequencing and annotation.</title>
        <authorList>
            <consortium name="The Broad Institute Genomics Platform"/>
            <consortium name="The Broad Institute Genome Sequencing Center for Infectious Disease"/>
            <person name="Wu L."/>
            <person name="Ma J."/>
        </authorList>
    </citation>
    <scope>NUCLEOTIDE SEQUENCE [LARGE SCALE GENOMIC DNA]</scope>
    <source>
        <strain evidence="9 10">JCM 15313</strain>
    </source>
</reference>
<dbReference type="InterPro" id="IPR014030">
    <property type="entry name" value="Ketoacyl_synth_N"/>
</dbReference>